<protein>
    <submittedName>
        <fullName evidence="4">GNAT family N-acetyltransferase</fullName>
    </submittedName>
</protein>
<dbReference type="EMBL" id="CP071090">
    <property type="protein sequence ID" value="QSQ25153.1"/>
    <property type="molecule type" value="Genomic_DNA"/>
</dbReference>
<dbReference type="PROSITE" id="PS51186">
    <property type="entry name" value="GNAT"/>
    <property type="match status" value="1"/>
</dbReference>
<gene>
    <name evidence="4" type="ORF">JY651_09560</name>
</gene>
<dbReference type="Pfam" id="PF00583">
    <property type="entry name" value="Acetyltransf_1"/>
    <property type="match status" value="1"/>
</dbReference>
<keyword evidence="2" id="KW-0012">Acyltransferase</keyword>
<dbReference type="PANTHER" id="PTHR10545:SF29">
    <property type="entry name" value="GH14572P-RELATED"/>
    <property type="match status" value="1"/>
</dbReference>
<dbReference type="RefSeq" id="WP_206726710.1">
    <property type="nucleotide sequence ID" value="NZ_CP071090.1"/>
</dbReference>
<organism evidence="4 5">
    <name type="scientific">Pyxidicoccus parkwayensis</name>
    <dbReference type="NCBI Taxonomy" id="2813578"/>
    <lineage>
        <taxon>Bacteria</taxon>
        <taxon>Pseudomonadati</taxon>
        <taxon>Myxococcota</taxon>
        <taxon>Myxococcia</taxon>
        <taxon>Myxococcales</taxon>
        <taxon>Cystobacterineae</taxon>
        <taxon>Myxococcaceae</taxon>
        <taxon>Pyxidicoccus</taxon>
    </lineage>
</organism>
<name>A0ABX7P3V2_9BACT</name>
<dbReference type="Proteomes" id="UP000662747">
    <property type="component" value="Chromosome"/>
</dbReference>
<dbReference type="Gene3D" id="3.40.630.30">
    <property type="match status" value="1"/>
</dbReference>
<evidence type="ECO:0000256" key="2">
    <source>
        <dbReference type="ARBA" id="ARBA00023315"/>
    </source>
</evidence>
<dbReference type="SUPFAM" id="SSF55729">
    <property type="entry name" value="Acyl-CoA N-acyltransferases (Nat)"/>
    <property type="match status" value="1"/>
</dbReference>
<proteinExistence type="predicted"/>
<evidence type="ECO:0000259" key="3">
    <source>
        <dbReference type="PROSITE" id="PS51186"/>
    </source>
</evidence>
<dbReference type="InterPro" id="IPR000182">
    <property type="entry name" value="GNAT_dom"/>
</dbReference>
<dbReference type="PANTHER" id="PTHR10545">
    <property type="entry name" value="DIAMINE N-ACETYLTRANSFERASE"/>
    <property type="match status" value="1"/>
</dbReference>
<dbReference type="InterPro" id="IPR051016">
    <property type="entry name" value="Diverse_Substrate_AcTransf"/>
</dbReference>
<accession>A0ABX7P3V2</accession>
<evidence type="ECO:0000256" key="1">
    <source>
        <dbReference type="ARBA" id="ARBA00022679"/>
    </source>
</evidence>
<evidence type="ECO:0000313" key="4">
    <source>
        <dbReference type="EMBL" id="QSQ25153.1"/>
    </source>
</evidence>
<evidence type="ECO:0000313" key="5">
    <source>
        <dbReference type="Proteomes" id="UP000662747"/>
    </source>
</evidence>
<reference evidence="4 5" key="1">
    <citation type="submission" date="2021-02" db="EMBL/GenBank/DDBJ databases">
        <title>De Novo genome assembly of isolated myxobacteria.</title>
        <authorList>
            <person name="Stevens D.C."/>
        </authorList>
    </citation>
    <scope>NUCLEOTIDE SEQUENCE [LARGE SCALE GENOMIC DNA]</scope>
    <source>
        <strain evidence="5">SCPEA02</strain>
    </source>
</reference>
<dbReference type="CDD" id="cd04301">
    <property type="entry name" value="NAT_SF"/>
    <property type="match status" value="1"/>
</dbReference>
<feature type="domain" description="N-acetyltransferase" evidence="3">
    <location>
        <begin position="12"/>
        <end position="163"/>
    </location>
</feature>
<sequence>MLPEKMTQPSRYHVRVATGADAPTLLGLIRELAVHEDASTSLLTTEPRLREALGARLLRAALAEGPEGAVGFATYTVDFMAWADSRVLRLDDLYVRASVRGAGLGRALMRHLAEVGTAEGLPVRWEMRPDNASARAFYARLGATSREKTVFRWMPDAMRRFLDE</sequence>
<dbReference type="InterPro" id="IPR016181">
    <property type="entry name" value="Acyl_CoA_acyltransferase"/>
</dbReference>
<keyword evidence="1" id="KW-0808">Transferase</keyword>
<keyword evidence="5" id="KW-1185">Reference proteome</keyword>